<sequence length="125" mass="13686">MTLERPILLYDGDCGFCTTSATWIESRLGSSATVRPWRPDDATRLGVSNEAADREIHFVTPKGSVLGGADAVLAWWRSGAAVWRILGQVLRAPMLIQLTRLGYRLVARNRHRLPGSTAACAIPAR</sequence>
<comment type="caution">
    <text evidence="1">The sequence shown here is derived from an EMBL/GenBank/DDBJ whole genome shotgun (WGS) entry which is preliminary data.</text>
</comment>
<gene>
    <name evidence="1" type="ORF">IAA98_00540</name>
</gene>
<proteinExistence type="predicted"/>
<name>A0A9D1KKZ0_9ACTN</name>
<dbReference type="Proteomes" id="UP000886842">
    <property type="component" value="Unassembled WGS sequence"/>
</dbReference>
<dbReference type="InterPro" id="IPR044691">
    <property type="entry name" value="DCC1_Trx"/>
</dbReference>
<dbReference type="PANTHER" id="PTHR34290:SF2">
    <property type="entry name" value="OS04G0668800 PROTEIN"/>
    <property type="match status" value="1"/>
</dbReference>
<dbReference type="GO" id="GO:0015035">
    <property type="term" value="F:protein-disulfide reductase activity"/>
    <property type="evidence" value="ECO:0007669"/>
    <property type="project" value="InterPro"/>
</dbReference>
<dbReference type="EMBL" id="DVLP01000019">
    <property type="protein sequence ID" value="HIT74055.1"/>
    <property type="molecule type" value="Genomic_DNA"/>
</dbReference>
<reference evidence="1" key="2">
    <citation type="journal article" date="2021" name="PeerJ">
        <title>Extensive microbial diversity within the chicken gut microbiome revealed by metagenomics and culture.</title>
        <authorList>
            <person name="Gilroy R."/>
            <person name="Ravi A."/>
            <person name="Getino M."/>
            <person name="Pursley I."/>
            <person name="Horton D.L."/>
            <person name="Alikhan N.F."/>
            <person name="Baker D."/>
            <person name="Gharbi K."/>
            <person name="Hall N."/>
            <person name="Watson M."/>
            <person name="Adriaenssens E.M."/>
            <person name="Foster-Nyarko E."/>
            <person name="Jarju S."/>
            <person name="Secka A."/>
            <person name="Antonio M."/>
            <person name="Oren A."/>
            <person name="Chaudhuri R.R."/>
            <person name="La Ragione R."/>
            <person name="Hildebrand F."/>
            <person name="Pallen M.J."/>
        </authorList>
    </citation>
    <scope>NUCLEOTIDE SEQUENCE</scope>
    <source>
        <strain evidence="1">ChiGjej1B1-24693</strain>
    </source>
</reference>
<dbReference type="Pfam" id="PF04134">
    <property type="entry name" value="DCC1-like"/>
    <property type="match status" value="1"/>
</dbReference>
<organism evidence="1 2">
    <name type="scientific">Candidatus Avipropionibacterium avicola</name>
    <dbReference type="NCBI Taxonomy" id="2840701"/>
    <lineage>
        <taxon>Bacteria</taxon>
        <taxon>Bacillati</taxon>
        <taxon>Actinomycetota</taxon>
        <taxon>Actinomycetes</taxon>
        <taxon>Propionibacteriales</taxon>
        <taxon>Propionibacteriaceae</taxon>
        <taxon>Propionibacteriaceae incertae sedis</taxon>
        <taxon>Candidatus Avipropionibacterium</taxon>
    </lineage>
</organism>
<accession>A0A9D1KKZ0</accession>
<evidence type="ECO:0000313" key="2">
    <source>
        <dbReference type="Proteomes" id="UP000886842"/>
    </source>
</evidence>
<reference evidence="1" key="1">
    <citation type="submission" date="2020-10" db="EMBL/GenBank/DDBJ databases">
        <authorList>
            <person name="Gilroy R."/>
        </authorList>
    </citation>
    <scope>NUCLEOTIDE SEQUENCE</scope>
    <source>
        <strain evidence="1">ChiGjej1B1-24693</strain>
    </source>
</reference>
<evidence type="ECO:0000313" key="1">
    <source>
        <dbReference type="EMBL" id="HIT74055.1"/>
    </source>
</evidence>
<dbReference type="InterPro" id="IPR007263">
    <property type="entry name" value="DCC1-like"/>
</dbReference>
<dbReference type="AlphaFoldDB" id="A0A9D1KKZ0"/>
<dbReference type="PANTHER" id="PTHR34290">
    <property type="entry name" value="SI:CH73-390P7.2"/>
    <property type="match status" value="1"/>
</dbReference>
<protein>
    <submittedName>
        <fullName evidence="1">DUF393 domain-containing protein</fullName>
    </submittedName>
</protein>